<dbReference type="EMBL" id="KM881426">
    <property type="protein sequence ID" value="AIX12727.1"/>
    <property type="molecule type" value="Genomic_DNA"/>
</dbReference>
<accession>A0A0A0YQB5</accession>
<protein>
    <submittedName>
        <fullName evidence="1">Uncharacterized protein</fullName>
    </submittedName>
</protein>
<name>A0A0A0YQB5_9CAUD</name>
<sequence length="110" mass="11998">MSVSETPTHSLKELTMITLAAAPASINLSDYNEVRLVGNVRTGDILSRDGHLLVVTKVVRTAKTIEIRAENANGEAGYGKRLWTSKHRSSTPVARALGDTTHIFRKAVWA</sequence>
<gene>
    <name evidence="1" type="ORF">PBI_ZYGOTAIGA_46</name>
</gene>
<proteinExistence type="predicted"/>
<organism evidence="1 2">
    <name type="scientific">Mycobacterium phage ZygoTaiga</name>
    <dbReference type="NCBI Taxonomy" id="1566994"/>
    <lineage>
        <taxon>Viruses</taxon>
        <taxon>Duplodnaviria</taxon>
        <taxon>Heunggongvirae</taxon>
        <taxon>Uroviricota</taxon>
        <taxon>Caudoviricetes</taxon>
        <taxon>Ceeclamvirinae</taxon>
        <taxon>Bixzunavirus</taxon>
        <taxon>Bixzunavirus Bxz1</taxon>
    </lineage>
</organism>
<evidence type="ECO:0000313" key="1">
    <source>
        <dbReference type="EMBL" id="AIX12727.1"/>
    </source>
</evidence>
<dbReference type="Proteomes" id="UP000223157">
    <property type="component" value="Genome"/>
</dbReference>
<evidence type="ECO:0000313" key="2">
    <source>
        <dbReference type="Proteomes" id="UP000223157"/>
    </source>
</evidence>
<reference evidence="1 2" key="1">
    <citation type="submission" date="2014-10" db="EMBL/GenBank/DDBJ databases">
        <authorList>
            <person name="Aguirre C.A."/>
            <person name="Archer J.A."/>
            <person name="Bates T."/>
            <person name="Ion J.M."/>
            <person name="Krejcarek O.E."/>
            <person name="Mitchell C.L."/>
            <person name="Montgomery E.A."/>
            <person name="Soder N.A."/>
            <person name="Verduzco J.A."/>
            <person name="Scherer A.E."/>
            <person name="Westholm D.E."/>
            <person name="Serrano M.G."/>
            <person name="Buck G."/>
            <person name="Lee V."/>
            <person name="Wang Y."/>
            <person name="Carvalho R."/>
            <person name="Voegtly L."/>
            <person name="Shi R."/>
            <person name="Duckworth R."/>
            <person name="Johnson A."/>
            <person name="Loviza R."/>
            <person name="Walstead R."/>
            <person name="Shah Z."/>
            <person name="Kiflezghi M."/>
            <person name="Wade K."/>
            <person name="Anders K.R."/>
            <person name="Braun M.A."/>
            <person name="Delesalle V.A."/>
            <person name="Hughes L.E."/>
            <person name="Ware V.C."/>
            <person name="Bradley K.W."/>
            <person name="Barker L.P."/>
            <person name="Asai D.J."/>
            <person name="Bowman C.A."/>
            <person name="Russell D.A."/>
            <person name="Pope W.H."/>
            <person name="Jacobs-Sera D."/>
            <person name="Hendrix R.W."/>
            <person name="Hatfull G.F."/>
        </authorList>
    </citation>
    <scope>NUCLEOTIDE SEQUENCE [LARGE SCALE GENOMIC DNA]</scope>
</reference>